<evidence type="ECO:0000313" key="3">
    <source>
        <dbReference type="Proteomes" id="UP000007844"/>
    </source>
</evidence>
<protein>
    <recommendedName>
        <fullName evidence="4">Lipoprotein</fullName>
    </recommendedName>
</protein>
<dbReference type="Proteomes" id="UP000007844">
    <property type="component" value="Chromosome"/>
</dbReference>
<keyword evidence="3" id="KW-1185">Reference proteome</keyword>
<evidence type="ECO:0000256" key="1">
    <source>
        <dbReference type="SAM" id="SignalP"/>
    </source>
</evidence>
<dbReference type="RefSeq" id="WP_014261504.1">
    <property type="nucleotide sequence ID" value="NC_016629.1"/>
</dbReference>
<evidence type="ECO:0000313" key="2">
    <source>
        <dbReference type="EMBL" id="EGJ51891.1"/>
    </source>
</evidence>
<reference evidence="2 3" key="1">
    <citation type="journal article" date="2011" name="J. Bacteriol.">
        <title>Genome sequence of the mercury-methylating and pleomorphic Desulfovibrio africanus Strain Walvis Bay.</title>
        <authorList>
            <person name="Brown S.D."/>
            <person name="Wall J.D."/>
            <person name="Kucken A.M."/>
            <person name="Gilmour C.C."/>
            <person name="Podar M."/>
            <person name="Brandt C.C."/>
            <person name="Teshima H."/>
            <person name="Detter J.C."/>
            <person name="Han C.S."/>
            <person name="Land M.L."/>
            <person name="Lucas S."/>
            <person name="Han J."/>
            <person name="Pennacchio L."/>
            <person name="Nolan M."/>
            <person name="Pitluck S."/>
            <person name="Woyke T."/>
            <person name="Goodwin L."/>
            <person name="Palumbo A.V."/>
            <person name="Elias D.A."/>
        </authorList>
    </citation>
    <scope>NUCLEOTIDE SEQUENCE [LARGE SCALE GENOMIC DNA]</scope>
    <source>
        <strain evidence="2 3">Walvis Bay</strain>
    </source>
</reference>
<sequence length="405" mass="45243">MRLFAVMCMCLFLSGCASMFMGKEVKLADGSVFKIRQSGGGSDSKFRSYALLEKTDSGWEVVALNRRYLERSKPNQEVLGIDAATFGPVYPMGNPSDYELCYLYCLRGKQMAYQPCNSKFYSLETTTSNATVASITAAWSLGTCPQYMVVLDRATIQEAVNESKVLEKERAFHATLLDIGRKVEDFKEHVVIHSRIVNNTGLEEARLPKLGFAIESTPLDSQLTLAEISFQIRPKVDDTIRRHDIDVPGEAEFTYDPDGLVYEPTVVYNKFFISALSYPDSFWNRDVGFSVLSISRHSASELTYRTRISNYTKSPVQVYGIDIHFEDEVASYAPDNLMIPPDAYREISFTLPARYGSPLDALLGSHVDAASSKRNYRIGIGLNYRGTSAQQLSASDTCPLARLAR</sequence>
<dbReference type="KEGG" id="daf:Desaf_3613"/>
<dbReference type="AlphaFoldDB" id="F3YYR5"/>
<feature type="signal peptide" evidence="1">
    <location>
        <begin position="1"/>
        <end position="19"/>
    </location>
</feature>
<evidence type="ECO:0008006" key="4">
    <source>
        <dbReference type="Google" id="ProtNLM"/>
    </source>
</evidence>
<dbReference type="HOGENOM" id="CLU_679213_0_0_7"/>
<gene>
    <name evidence="2" type="ORF">Desaf_3613</name>
</gene>
<accession>F3YYR5</accession>
<proteinExistence type="predicted"/>
<organism evidence="2 3">
    <name type="scientific">Desulfocurvibacter africanus subsp. africanus str. Walvis Bay</name>
    <dbReference type="NCBI Taxonomy" id="690850"/>
    <lineage>
        <taxon>Bacteria</taxon>
        <taxon>Pseudomonadati</taxon>
        <taxon>Thermodesulfobacteriota</taxon>
        <taxon>Desulfovibrionia</taxon>
        <taxon>Desulfovibrionales</taxon>
        <taxon>Desulfovibrionaceae</taxon>
        <taxon>Desulfocurvibacter</taxon>
    </lineage>
</organism>
<feature type="chain" id="PRO_5003307995" description="Lipoprotein" evidence="1">
    <location>
        <begin position="20"/>
        <end position="405"/>
    </location>
</feature>
<dbReference type="EMBL" id="CP003221">
    <property type="protein sequence ID" value="EGJ51891.1"/>
    <property type="molecule type" value="Genomic_DNA"/>
</dbReference>
<dbReference type="PROSITE" id="PS51257">
    <property type="entry name" value="PROKAR_LIPOPROTEIN"/>
    <property type="match status" value="1"/>
</dbReference>
<keyword evidence="1" id="KW-0732">Signal</keyword>
<name>F3YYR5_DESAF</name>